<gene>
    <name evidence="4" type="ORF">VKT23_009813</name>
    <name evidence="3" type="ORF">VKT23_019013</name>
</gene>
<proteinExistence type="predicted"/>
<keyword evidence="2" id="KW-0472">Membrane</keyword>
<comment type="caution">
    <text evidence="4">The sequence shown here is derived from an EMBL/GenBank/DDBJ whole genome shotgun (WGS) entry which is preliminary data.</text>
</comment>
<evidence type="ECO:0008006" key="6">
    <source>
        <dbReference type="Google" id="ProtNLM"/>
    </source>
</evidence>
<dbReference type="PANTHER" id="PTHR38848">
    <property type="entry name" value="G-PROTEIN COUPLED RECEPTORS FAMILY 3 PROFILE DOMAIN-CONTAINING PROTEIN"/>
    <property type="match status" value="1"/>
</dbReference>
<keyword evidence="5" id="KW-1185">Reference proteome</keyword>
<dbReference type="Proteomes" id="UP001498398">
    <property type="component" value="Unassembled WGS sequence"/>
</dbReference>
<feature type="transmembrane region" description="Helical" evidence="2">
    <location>
        <begin position="147"/>
        <end position="167"/>
    </location>
</feature>
<evidence type="ECO:0000256" key="1">
    <source>
        <dbReference type="SAM" id="MobiDB-lite"/>
    </source>
</evidence>
<keyword evidence="2" id="KW-1133">Transmembrane helix</keyword>
<organism evidence="4 5">
    <name type="scientific">Marasmiellus scandens</name>
    <dbReference type="NCBI Taxonomy" id="2682957"/>
    <lineage>
        <taxon>Eukaryota</taxon>
        <taxon>Fungi</taxon>
        <taxon>Dikarya</taxon>
        <taxon>Basidiomycota</taxon>
        <taxon>Agaricomycotina</taxon>
        <taxon>Agaricomycetes</taxon>
        <taxon>Agaricomycetidae</taxon>
        <taxon>Agaricales</taxon>
        <taxon>Marasmiineae</taxon>
        <taxon>Omphalotaceae</taxon>
        <taxon>Marasmiellus</taxon>
    </lineage>
</organism>
<feature type="transmembrane region" description="Helical" evidence="2">
    <location>
        <begin position="64"/>
        <end position="85"/>
    </location>
</feature>
<evidence type="ECO:0000313" key="4">
    <source>
        <dbReference type="EMBL" id="KAK7458806.1"/>
    </source>
</evidence>
<dbReference type="EMBL" id="JBANRG010000091">
    <property type="protein sequence ID" value="KAK7436757.1"/>
    <property type="molecule type" value="Genomic_DNA"/>
</dbReference>
<accession>A0ABR1JGR2</accession>
<name>A0ABR1JGR2_9AGAR</name>
<protein>
    <recommendedName>
        <fullName evidence="6">Transmembrane protein</fullName>
    </recommendedName>
</protein>
<evidence type="ECO:0000313" key="3">
    <source>
        <dbReference type="EMBL" id="KAK7436757.1"/>
    </source>
</evidence>
<feature type="transmembrane region" description="Helical" evidence="2">
    <location>
        <begin position="105"/>
        <end position="127"/>
    </location>
</feature>
<sequence length="274" mass="30482">MYMITGGLLIFGIGLETSLSVCMTGVFLCIVFYASTKVLLYLFLIEKVHVVWSTSHNTPRLRSPIYLIGLGTILLYAAVGIVLIIGRVHYLHEGDGYCYIGLKFYASLTLLSYDIYITFFLTALFLWPLMKSKLTNPRIQRVASRTLVSAAVALTMSTINVAVLTAWHGHERGWMCLTCCTTDIIFNALALFWVTKDAQSSSTPSSKPNGANTSDTPAVVMRKLVRDRRDGAETPIEERGQSVQVMVTTVRERDDDSYEDIQESADVKNSGRDV</sequence>
<dbReference type="PANTHER" id="PTHR38848:SF3">
    <property type="entry name" value="G-PROTEIN COUPLED RECEPTORS FAMILY 3 PROFILE DOMAIN-CONTAINING PROTEIN"/>
    <property type="match status" value="1"/>
</dbReference>
<evidence type="ECO:0000256" key="2">
    <source>
        <dbReference type="SAM" id="Phobius"/>
    </source>
</evidence>
<feature type="transmembrane region" description="Helical" evidence="2">
    <location>
        <begin position="30"/>
        <end position="52"/>
    </location>
</feature>
<evidence type="ECO:0000313" key="5">
    <source>
        <dbReference type="Proteomes" id="UP001498398"/>
    </source>
</evidence>
<feature type="region of interest" description="Disordered" evidence="1">
    <location>
        <begin position="251"/>
        <end position="274"/>
    </location>
</feature>
<dbReference type="EMBL" id="JBANRG010000017">
    <property type="protein sequence ID" value="KAK7458806.1"/>
    <property type="molecule type" value="Genomic_DNA"/>
</dbReference>
<reference evidence="4 5" key="1">
    <citation type="submission" date="2024-01" db="EMBL/GenBank/DDBJ databases">
        <title>A draft genome for the cacao thread blight pathogen Marasmiellus scandens.</title>
        <authorList>
            <person name="Baruah I.K."/>
            <person name="Leung J."/>
            <person name="Bukari Y."/>
            <person name="Amoako-Attah I."/>
            <person name="Meinhardt L.W."/>
            <person name="Bailey B.A."/>
            <person name="Cohen S.P."/>
        </authorList>
    </citation>
    <scope>NUCLEOTIDE SEQUENCE [LARGE SCALE GENOMIC DNA]</scope>
    <source>
        <strain evidence="4 5">GH-19</strain>
    </source>
</reference>
<feature type="transmembrane region" description="Helical" evidence="2">
    <location>
        <begin position="173"/>
        <end position="194"/>
    </location>
</feature>
<feature type="compositionally biased region" description="Basic and acidic residues" evidence="1">
    <location>
        <begin position="265"/>
        <end position="274"/>
    </location>
</feature>
<keyword evidence="2" id="KW-0812">Transmembrane</keyword>